<gene>
    <name evidence="1" type="ORF">BRPE64_DCDS09490</name>
</gene>
<sequence length="37" mass="4119">MGVEPVFVFVEFSLIHMQLTVFYLSRPQTGALVASCT</sequence>
<keyword evidence="2" id="KW-1185">Reference proteome</keyword>
<reference evidence="1 2" key="1">
    <citation type="journal article" date="2013" name="Genome Announc.">
        <title>Complete Genome Sequence of Burkholderia sp. Strain RPE64, Bacterial Symbiont of the Bean Bug Riptortus pedestris.</title>
        <authorList>
            <person name="Shibata T.F."/>
            <person name="Maeda T."/>
            <person name="Nikoh N."/>
            <person name="Yamaguchi K."/>
            <person name="Oshima K."/>
            <person name="Hattori M."/>
            <person name="Nishiyama T."/>
            <person name="Hasebe M."/>
            <person name="Fukatsu T."/>
            <person name="Kikuchi Y."/>
            <person name="Shigenobu S."/>
        </authorList>
    </citation>
    <scope>NUCLEOTIDE SEQUENCE [LARGE SCALE GENOMIC DNA]</scope>
    <source>
        <plasmid evidence="1 2">p1</plasmid>
    </source>
</reference>
<evidence type="ECO:0000313" key="2">
    <source>
        <dbReference type="Proteomes" id="UP000013966"/>
    </source>
</evidence>
<dbReference type="EMBL" id="AP013061">
    <property type="protein sequence ID" value="BAN27885.1"/>
    <property type="molecule type" value="Genomic_DNA"/>
</dbReference>
<name>R4X0V2_9BURK</name>
<dbReference type="AlphaFoldDB" id="R4X0V2"/>
<proteinExistence type="predicted"/>
<reference evidence="1 2" key="2">
    <citation type="journal article" date="2018" name="Int. J. Syst. Evol. Microbiol.">
        <title>Burkholderia insecticola sp. nov., a gut symbiotic bacterium of the bean bug Riptortus pedestris.</title>
        <authorList>
            <person name="Takeshita K."/>
            <person name="Tamaki H."/>
            <person name="Ohbayashi T."/>
            <person name="Meng X.-Y."/>
            <person name="Sone T."/>
            <person name="Mitani Y."/>
            <person name="Peeters C."/>
            <person name="Kikuchi Y."/>
            <person name="Vandamme P."/>
        </authorList>
    </citation>
    <scope>NUCLEOTIDE SEQUENCE [LARGE SCALE GENOMIC DNA]</scope>
    <source>
        <strain evidence="1">RPE64</strain>
        <plasmid evidence="1 2">p1</plasmid>
    </source>
</reference>
<keyword evidence="1" id="KW-0614">Plasmid</keyword>
<organism evidence="1 2">
    <name type="scientific">Caballeronia insecticola</name>
    <dbReference type="NCBI Taxonomy" id="758793"/>
    <lineage>
        <taxon>Bacteria</taxon>
        <taxon>Pseudomonadati</taxon>
        <taxon>Pseudomonadota</taxon>
        <taxon>Betaproteobacteria</taxon>
        <taxon>Burkholderiales</taxon>
        <taxon>Burkholderiaceae</taxon>
        <taxon>Caballeronia</taxon>
    </lineage>
</organism>
<dbReference type="KEGG" id="buo:BRPE64_DCDS09490"/>
<protein>
    <submittedName>
        <fullName evidence="1">Uncharacterized protein</fullName>
    </submittedName>
</protein>
<dbReference type="HOGENOM" id="CLU_3341239_0_0_4"/>
<evidence type="ECO:0000313" key="1">
    <source>
        <dbReference type="EMBL" id="BAN27885.1"/>
    </source>
</evidence>
<dbReference type="Proteomes" id="UP000013966">
    <property type="component" value="Plasmid p1"/>
</dbReference>
<geneLocation type="plasmid" evidence="1 2">
    <name>p1</name>
</geneLocation>
<dbReference type="PATRIC" id="fig|758793.3.peg.6091"/>
<accession>R4X0V2</accession>